<keyword evidence="2" id="KW-1185">Reference proteome</keyword>
<proteinExistence type="predicted"/>
<dbReference type="Proteomes" id="UP000299102">
    <property type="component" value="Unassembled WGS sequence"/>
</dbReference>
<gene>
    <name evidence="1" type="ORF">EVAR_65111_1</name>
</gene>
<protein>
    <submittedName>
        <fullName evidence="1">Uncharacterized protein</fullName>
    </submittedName>
</protein>
<reference evidence="1 2" key="1">
    <citation type="journal article" date="2019" name="Commun. Biol.">
        <title>The bagworm genome reveals a unique fibroin gene that provides high tensile strength.</title>
        <authorList>
            <person name="Kono N."/>
            <person name="Nakamura H."/>
            <person name="Ohtoshi R."/>
            <person name="Tomita M."/>
            <person name="Numata K."/>
            <person name="Arakawa K."/>
        </authorList>
    </citation>
    <scope>NUCLEOTIDE SEQUENCE [LARGE SCALE GENOMIC DNA]</scope>
</reference>
<accession>A0A4C1ZXA0</accession>
<organism evidence="1 2">
    <name type="scientific">Eumeta variegata</name>
    <name type="common">Bagworm moth</name>
    <name type="synonym">Eumeta japonica</name>
    <dbReference type="NCBI Taxonomy" id="151549"/>
    <lineage>
        <taxon>Eukaryota</taxon>
        <taxon>Metazoa</taxon>
        <taxon>Ecdysozoa</taxon>
        <taxon>Arthropoda</taxon>
        <taxon>Hexapoda</taxon>
        <taxon>Insecta</taxon>
        <taxon>Pterygota</taxon>
        <taxon>Neoptera</taxon>
        <taxon>Endopterygota</taxon>
        <taxon>Lepidoptera</taxon>
        <taxon>Glossata</taxon>
        <taxon>Ditrysia</taxon>
        <taxon>Tineoidea</taxon>
        <taxon>Psychidae</taxon>
        <taxon>Oiketicinae</taxon>
        <taxon>Eumeta</taxon>
    </lineage>
</organism>
<evidence type="ECO:0000313" key="2">
    <source>
        <dbReference type="Proteomes" id="UP000299102"/>
    </source>
</evidence>
<comment type="caution">
    <text evidence="1">The sequence shown here is derived from an EMBL/GenBank/DDBJ whole genome shotgun (WGS) entry which is preliminary data.</text>
</comment>
<sequence length="170" mass="19480">MEPAARTKNMTHAALPRSEAFHLRLKVQARARNERQRGTIGLRVRQRSISVSLLLDNDNCGDKGNDSFDIKYMFSDILSNIRAFIIKINSIGLVGGLEWKRRVRASRRFKSVVTPRLLEIRLDRAKPVNYRRFFVRRLASASVHCSSTVGISQRRFIVVQPLELVSVFSL</sequence>
<dbReference type="AlphaFoldDB" id="A0A4C1ZXA0"/>
<dbReference type="EMBL" id="BGZK01002153">
    <property type="protein sequence ID" value="GBP91247.1"/>
    <property type="molecule type" value="Genomic_DNA"/>
</dbReference>
<evidence type="ECO:0000313" key="1">
    <source>
        <dbReference type="EMBL" id="GBP91247.1"/>
    </source>
</evidence>
<name>A0A4C1ZXA0_EUMVA</name>